<dbReference type="AlphaFoldDB" id="A0A382Q7Z6"/>
<sequence>APFLPAFHLVKETLTDVLSDEIPHLLTQVFLFCC</sequence>
<proteinExistence type="predicted"/>
<protein>
    <submittedName>
        <fullName evidence="1">Uncharacterized protein</fullName>
    </submittedName>
</protein>
<accession>A0A382Q7Z6</accession>
<feature type="non-terminal residue" evidence="1">
    <location>
        <position position="1"/>
    </location>
</feature>
<name>A0A382Q7Z6_9ZZZZ</name>
<evidence type="ECO:0000313" key="1">
    <source>
        <dbReference type="EMBL" id="SVC80351.1"/>
    </source>
</evidence>
<reference evidence="1" key="1">
    <citation type="submission" date="2018-05" db="EMBL/GenBank/DDBJ databases">
        <authorList>
            <person name="Lanie J.A."/>
            <person name="Ng W.-L."/>
            <person name="Kazmierczak K.M."/>
            <person name="Andrzejewski T.M."/>
            <person name="Davidsen T.M."/>
            <person name="Wayne K.J."/>
            <person name="Tettelin H."/>
            <person name="Glass J.I."/>
            <person name="Rusch D."/>
            <person name="Podicherti R."/>
            <person name="Tsui H.-C.T."/>
            <person name="Winkler M.E."/>
        </authorList>
    </citation>
    <scope>NUCLEOTIDE SEQUENCE</scope>
</reference>
<dbReference type="EMBL" id="UINC01111844">
    <property type="protein sequence ID" value="SVC80351.1"/>
    <property type="molecule type" value="Genomic_DNA"/>
</dbReference>
<gene>
    <name evidence="1" type="ORF">METZ01_LOCUS333205</name>
</gene>
<organism evidence="1">
    <name type="scientific">marine metagenome</name>
    <dbReference type="NCBI Taxonomy" id="408172"/>
    <lineage>
        <taxon>unclassified sequences</taxon>
        <taxon>metagenomes</taxon>
        <taxon>ecological metagenomes</taxon>
    </lineage>
</organism>